<sequence>MWSRTRKQLENLICDALKNRVKFFVTQYRKSHDQHGRACIVVDGKEVFDMCDLKYNIKAWDKETELKENPELRRYKESYPAFWEADEIIREQGSFNEDHFFDALIQYLNNPIDNSLKSENMIVVILALLDRRVGKRTLNSLNKEMEKQHTMVRYFYKLRCEAEGLL</sequence>
<keyword evidence="2" id="KW-1185">Reference proteome</keyword>
<organism evidence="1 2">
    <name type="scientific">Inconstantimicrobium mannanitabidum</name>
    <dbReference type="NCBI Taxonomy" id="1604901"/>
    <lineage>
        <taxon>Bacteria</taxon>
        <taxon>Bacillati</taxon>
        <taxon>Bacillota</taxon>
        <taxon>Clostridia</taxon>
        <taxon>Eubacteriales</taxon>
        <taxon>Clostridiaceae</taxon>
        <taxon>Inconstantimicrobium</taxon>
    </lineage>
</organism>
<evidence type="ECO:0000313" key="2">
    <source>
        <dbReference type="Proteomes" id="UP001058074"/>
    </source>
</evidence>
<comment type="caution">
    <text evidence="1">The sequence shown here is derived from an EMBL/GenBank/DDBJ whole genome shotgun (WGS) entry which is preliminary data.</text>
</comment>
<gene>
    <name evidence="1" type="ORF">rsdtw13_16690</name>
</gene>
<dbReference type="Proteomes" id="UP001058074">
    <property type="component" value="Unassembled WGS sequence"/>
</dbReference>
<accession>A0ACB5RBG1</accession>
<protein>
    <submittedName>
        <fullName evidence="1">Uncharacterized protein</fullName>
    </submittedName>
</protein>
<name>A0ACB5RBG1_9CLOT</name>
<dbReference type="EMBL" id="BROD01000001">
    <property type="protein sequence ID" value="GKX66411.1"/>
    <property type="molecule type" value="Genomic_DNA"/>
</dbReference>
<proteinExistence type="predicted"/>
<evidence type="ECO:0000313" key="1">
    <source>
        <dbReference type="EMBL" id="GKX66411.1"/>
    </source>
</evidence>
<reference evidence="1" key="1">
    <citation type="journal article" date="2025" name="Int. J. Syst. Evol. Microbiol.">
        <title>Inconstantimicrobium mannanitabidum sp. nov., a novel member of the family Clostridiaceae isolated from anoxic soil under the treatment of reductive soil disinfestation.</title>
        <authorList>
            <person name="Ueki A."/>
            <person name="Tonouchi A."/>
            <person name="Honma S."/>
            <person name="Kaku N."/>
            <person name="Ueki K."/>
        </authorList>
    </citation>
    <scope>NUCLEOTIDE SEQUENCE</scope>
    <source>
        <strain evidence="1">TW13</strain>
    </source>
</reference>